<dbReference type="Pfam" id="PF23559">
    <property type="entry name" value="WHD_DRP"/>
    <property type="match status" value="1"/>
</dbReference>
<evidence type="ECO:0000256" key="9">
    <source>
        <dbReference type="ARBA" id="ARBA00022741"/>
    </source>
</evidence>
<proteinExistence type="inferred from homology"/>
<comment type="function">
    <text evidence="1">Confers resistance to late blight (Phytophthora infestans) races carrying the avirulence gene Avr1. Resistance proteins guard the plant against pathogens that contain an appropriate avirulence protein via an indirect interaction with this avirulence protein. That triggers a defense system including the hypersensitive response, which restricts the pathogen growth.</text>
</comment>
<dbReference type="GO" id="GO:0043531">
    <property type="term" value="F:ADP binding"/>
    <property type="evidence" value="ECO:0007669"/>
    <property type="project" value="InterPro"/>
</dbReference>
<dbReference type="CDD" id="cd14798">
    <property type="entry name" value="RX-CC_like"/>
    <property type="match status" value="1"/>
</dbReference>
<evidence type="ECO:0000256" key="6">
    <source>
        <dbReference type="ARBA" id="ARBA00022614"/>
    </source>
</evidence>
<dbReference type="FunFam" id="3.40.50.300:FF:001091">
    <property type="entry name" value="Probable disease resistance protein At1g61300"/>
    <property type="match status" value="1"/>
</dbReference>
<evidence type="ECO:0000256" key="11">
    <source>
        <dbReference type="ARBA" id="ARBA00022840"/>
    </source>
</evidence>
<dbReference type="STRING" id="4097.A0A1S3Y7W5"/>
<evidence type="ECO:0000256" key="12">
    <source>
        <dbReference type="ARBA" id="ARBA00023054"/>
    </source>
</evidence>
<dbReference type="Pfam" id="PF00931">
    <property type="entry name" value="NB-ARC"/>
    <property type="match status" value="1"/>
</dbReference>
<dbReference type="Pfam" id="PF12061">
    <property type="entry name" value="NB-LRR"/>
    <property type="match status" value="1"/>
</dbReference>
<reference evidence="19" key="2">
    <citation type="submission" date="2025-08" db="UniProtKB">
        <authorList>
            <consortium name="RefSeq"/>
        </authorList>
    </citation>
    <scope>IDENTIFICATION</scope>
    <source>
        <tissue evidence="19">Leaf</tissue>
    </source>
</reference>
<evidence type="ECO:0000256" key="8">
    <source>
        <dbReference type="ARBA" id="ARBA00022737"/>
    </source>
</evidence>
<dbReference type="OrthoDB" id="1263707at2759"/>
<comment type="subcellular location">
    <subcellularLocation>
        <location evidence="3">Cytoplasm</location>
    </subcellularLocation>
    <subcellularLocation>
        <location evidence="2">Membrane</location>
        <topology evidence="2">Peripheral membrane protein</topology>
    </subcellularLocation>
</comment>
<keyword evidence="18" id="KW-1185">Reference proteome</keyword>
<dbReference type="InterPro" id="IPR042197">
    <property type="entry name" value="Apaf_helical"/>
</dbReference>
<keyword evidence="9" id="KW-0547">Nucleotide-binding</keyword>
<dbReference type="Gene3D" id="3.80.10.10">
    <property type="entry name" value="Ribonuclease Inhibitor"/>
    <property type="match status" value="1"/>
</dbReference>
<evidence type="ECO:0000256" key="13">
    <source>
        <dbReference type="ARBA" id="ARBA00023136"/>
    </source>
</evidence>
<dbReference type="InterPro" id="IPR044974">
    <property type="entry name" value="Disease_R_plants"/>
</dbReference>
<dbReference type="PANTHER" id="PTHR23155:SF1152">
    <property type="entry name" value="AAA+ ATPASE DOMAIN-CONTAINING PROTEIN"/>
    <property type="match status" value="1"/>
</dbReference>
<dbReference type="GO" id="GO:0009626">
    <property type="term" value="P:plant-type hypersensitive response"/>
    <property type="evidence" value="ECO:0007669"/>
    <property type="project" value="UniProtKB-KW"/>
</dbReference>
<dbReference type="GeneID" id="107773154"/>
<dbReference type="RefSeq" id="XP_016448092.1">
    <property type="nucleotide sequence ID" value="XM_016592606.2"/>
</dbReference>
<dbReference type="Gene3D" id="3.40.50.300">
    <property type="entry name" value="P-loop containing nucleotide triphosphate hydrolases"/>
    <property type="match status" value="1"/>
</dbReference>
<evidence type="ECO:0000256" key="1">
    <source>
        <dbReference type="ARBA" id="ARBA00002074"/>
    </source>
</evidence>
<dbReference type="FunFam" id="1.10.10.10:FF:000322">
    <property type="entry name" value="Probable disease resistance protein At1g63360"/>
    <property type="match status" value="1"/>
</dbReference>
<feature type="domain" description="NB-ARC" evidence="15">
    <location>
        <begin position="682"/>
        <end position="854"/>
    </location>
</feature>
<evidence type="ECO:0000256" key="7">
    <source>
        <dbReference type="ARBA" id="ARBA00022667"/>
    </source>
</evidence>
<dbReference type="GO" id="GO:0005524">
    <property type="term" value="F:ATP binding"/>
    <property type="evidence" value="ECO:0007669"/>
    <property type="project" value="UniProtKB-KW"/>
</dbReference>
<evidence type="ECO:0000259" key="15">
    <source>
        <dbReference type="Pfam" id="PF00931"/>
    </source>
</evidence>
<dbReference type="InterPro" id="IPR002182">
    <property type="entry name" value="NB-ARC"/>
</dbReference>
<dbReference type="SMR" id="A0A1S3Y7W5"/>
<evidence type="ECO:0000259" key="17">
    <source>
        <dbReference type="Pfam" id="PF23559"/>
    </source>
</evidence>
<dbReference type="InterPro" id="IPR027417">
    <property type="entry name" value="P-loop_NTPase"/>
</dbReference>
<keyword evidence="10" id="KW-0611">Plant defense</keyword>
<dbReference type="RefSeq" id="XP_016448092.1">
    <property type="nucleotide sequence ID" value="XM_016592606.1"/>
</dbReference>
<keyword evidence="7" id="KW-0381">Hypersensitive response</keyword>
<dbReference type="InterPro" id="IPR038005">
    <property type="entry name" value="RX-like_CC"/>
</dbReference>
<dbReference type="Proteomes" id="UP000790787">
    <property type="component" value="Chromosome 24"/>
</dbReference>
<evidence type="ECO:0000313" key="19">
    <source>
        <dbReference type="RefSeq" id="XP_016448092.1"/>
    </source>
</evidence>
<reference evidence="18" key="1">
    <citation type="journal article" date="2014" name="Nat. Commun.">
        <title>The tobacco genome sequence and its comparison with those of tomato and potato.</title>
        <authorList>
            <person name="Sierro N."/>
            <person name="Battey J.N."/>
            <person name="Ouadi S."/>
            <person name="Bakaher N."/>
            <person name="Bovet L."/>
            <person name="Willig A."/>
            <person name="Goepfert S."/>
            <person name="Peitsch M.C."/>
            <person name="Ivanov N.V."/>
        </authorList>
    </citation>
    <scope>NUCLEOTIDE SEQUENCE [LARGE SCALE GENOMIC DNA]</scope>
</reference>
<dbReference type="InterPro" id="IPR036388">
    <property type="entry name" value="WH-like_DNA-bd_sf"/>
</dbReference>
<dbReference type="GO" id="GO:0005737">
    <property type="term" value="C:cytoplasm"/>
    <property type="evidence" value="ECO:0007669"/>
    <property type="project" value="UniProtKB-SubCell"/>
</dbReference>
<dbReference type="GO" id="GO:0051607">
    <property type="term" value="P:defense response to virus"/>
    <property type="evidence" value="ECO:0007669"/>
    <property type="project" value="UniProtKB-ARBA"/>
</dbReference>
<keyword evidence="12 14" id="KW-0175">Coiled coil</keyword>
<evidence type="ECO:0000256" key="14">
    <source>
        <dbReference type="SAM" id="Coils"/>
    </source>
</evidence>
<feature type="domain" description="Late blight resistance protein R1A-like N-terminal" evidence="16">
    <location>
        <begin position="257"/>
        <end position="531"/>
    </location>
</feature>
<dbReference type="GO" id="GO:0016020">
    <property type="term" value="C:membrane"/>
    <property type="evidence" value="ECO:0007669"/>
    <property type="project" value="UniProtKB-SubCell"/>
</dbReference>
<dbReference type="PaxDb" id="4097-A0A1S3Y7W5"/>
<dbReference type="InterPro" id="IPR058922">
    <property type="entry name" value="WHD_DRP"/>
</dbReference>
<dbReference type="OMA" id="RIEEYWG"/>
<dbReference type="Gene3D" id="1.10.10.10">
    <property type="entry name" value="Winged helix-like DNA-binding domain superfamily/Winged helix DNA-binding domain"/>
    <property type="match status" value="1"/>
</dbReference>
<evidence type="ECO:0000256" key="5">
    <source>
        <dbReference type="ARBA" id="ARBA00022490"/>
    </source>
</evidence>
<dbReference type="KEGG" id="nta:107773154"/>
<accession>A0A1S3Y7W5</accession>
<dbReference type="Gene3D" id="1.10.8.430">
    <property type="entry name" value="Helical domain of apoptotic protease-activating factors"/>
    <property type="match status" value="1"/>
</dbReference>
<dbReference type="SUPFAM" id="SSF52058">
    <property type="entry name" value="L domain-like"/>
    <property type="match status" value="1"/>
</dbReference>
<dbReference type="PANTHER" id="PTHR23155">
    <property type="entry name" value="DISEASE RESISTANCE PROTEIN RP"/>
    <property type="match status" value="1"/>
</dbReference>
<evidence type="ECO:0000313" key="18">
    <source>
        <dbReference type="Proteomes" id="UP000790787"/>
    </source>
</evidence>
<gene>
    <name evidence="19" type="primary">LOC107773154</name>
</gene>
<protein>
    <submittedName>
        <fullName evidence="19">Late blight resistance protein homolog R1B-23</fullName>
    </submittedName>
</protein>
<dbReference type="InterPro" id="IPR032675">
    <property type="entry name" value="LRR_dom_sf"/>
</dbReference>
<organism evidence="18 19">
    <name type="scientific">Nicotiana tabacum</name>
    <name type="common">Common tobacco</name>
    <dbReference type="NCBI Taxonomy" id="4097"/>
    <lineage>
        <taxon>Eukaryota</taxon>
        <taxon>Viridiplantae</taxon>
        <taxon>Streptophyta</taxon>
        <taxon>Embryophyta</taxon>
        <taxon>Tracheophyta</taxon>
        <taxon>Spermatophyta</taxon>
        <taxon>Magnoliopsida</taxon>
        <taxon>eudicotyledons</taxon>
        <taxon>Gunneridae</taxon>
        <taxon>Pentapetalae</taxon>
        <taxon>asterids</taxon>
        <taxon>lamiids</taxon>
        <taxon>Solanales</taxon>
        <taxon>Solanaceae</taxon>
        <taxon>Nicotianoideae</taxon>
        <taxon>Nicotianeae</taxon>
        <taxon>Nicotiana</taxon>
    </lineage>
</organism>
<evidence type="ECO:0000256" key="4">
    <source>
        <dbReference type="ARBA" id="ARBA00008894"/>
    </source>
</evidence>
<dbReference type="InterPro" id="IPR021929">
    <property type="entry name" value="R1A-like_N"/>
</dbReference>
<feature type="coiled-coil region" evidence="14">
    <location>
        <begin position="95"/>
        <end position="144"/>
    </location>
</feature>
<comment type="similarity">
    <text evidence="4">Belongs to the disease resistance NB-LRR family.</text>
</comment>
<evidence type="ECO:0000256" key="2">
    <source>
        <dbReference type="ARBA" id="ARBA00004170"/>
    </source>
</evidence>
<dbReference type="SUPFAM" id="SSF52540">
    <property type="entry name" value="P-loop containing nucleoside triphosphate hydrolases"/>
    <property type="match status" value="1"/>
</dbReference>
<dbReference type="PRINTS" id="PR00364">
    <property type="entry name" value="DISEASERSIST"/>
</dbReference>
<sequence length="1388" mass="159529">MRGLIKHMIYKLCCGNSFVSSTSTSSDIPNPLETLQRIEQKWSSYAHIPTTLKRIAEECRSLYMVLDGYQFSEGSCSLDTLHRIEEDWGSFLEFSDEYLSKLSHLRETLKQTEDECSSFPIVFLSEESDSLATLQHKIRRVQDNLWQTLEECCSLLIFSEKYLESFPFETLQRIKDECDYLERDLFAFDEFKLLERNFNFLKRDFKLLDIVLNLQILIGEPDLIRKFQALFQVATVYLFPIYRSQVIPESHCVSDLQNEFWQTKLEIRAKYSFPEISFQLLANNDGTVTPNSVMEFIDTVIENLNDLLKLDDSSSPLHVEGLVDQVEKVLKELKFLFSFVSFVSDRCVEPEVQRTFFTHVLEVAWLTIVVTWLYLPSHAGGCPDPDSTPAEGYPLFSDLLRSKIQPIEPSISKIYIDVLKAIKLQQSQWYPVIQIKYVVDCEVGFVETLLHNLEELPFILSGLEIKEMLNFLRARLLIQVSEFYLQDIDSVIVDAGILVYSLNIKEKGDLDFRVKVQNLQAMIYLIARKTFLLQSNLSGIDRVGSADLILDNMEKFLSLYSNSVVSVKSQLQTIQKELKCFQAVVETQVGLQHFVTHTNGLVYEVEYVFDACKKKDVPDWCLFLWILNIGEDIRMLMAEVAEVQENTAFDLVLHNITDAAPTHTSSRFASNPSTNEEMVGFKDVMNELRAKLVKGSVNLDVVSIVGMPGLGKTTLAHELYFDELVVSYFDIRAHCCVSQEYKRKDLLLALLRDVTDDTAKLDRETENELADKLQKLLKPKRYLVLVDDVWKMSAWDDLQSCFPENNKGSRIILTTRHYEVASYAKHISDPHKLRFFSIDESWTLLQNKVFNKERCPKVLEVVGKSIAQKCGGLPLSMVLVAGILTRMKKEKHCWEQVSTNLGPNIQAQSEGTLNLSYQNLPHYLKPCFLYMGVFPEDREIRVSKLTWLWIAEGLINTHTEKLSEDVAKFYLENLIGRNLVMVAKKSSDGMIKTCRIHDLVLEFCRKKAKLENFLERIRDRDSHPSQFFLPMCNATRRLYLYSQSENLPKWCLFFSHVKSFQFREARNIACSSIDSVSNTFKRFKFLRVLDFEFTTIDSIPQELTLLKYLAFRTAEDALSLPVNLRYLETLIVQGIGGRVSVPDTIWESVKLRHLHIYQKASFTLGGAKELESPSKMDDLQSFSSVYFSSVDNANKILAMTPNLQKLRCDVLKIDGSFPTFNNLTKLEMLKISSGTRLTWINQLKLPSSLKKLTLSNLHIHLTEVANHPKLEVLKLLGVTISSNVWEVNDAQFLQLKFLKLENPSFSEWDASDNAFPRLEYLVLKRCRHLKAIASCFEDTTSLKSVEIISCNESLAKSVKAVREISIENSGTSGFEVFIHKQQKNRARC</sequence>
<evidence type="ECO:0000256" key="3">
    <source>
        <dbReference type="ARBA" id="ARBA00004496"/>
    </source>
</evidence>
<keyword evidence="11" id="KW-0067">ATP-binding</keyword>
<keyword evidence="5" id="KW-0963">Cytoplasm</keyword>
<name>A0A1S3Y7W5_TOBAC</name>
<evidence type="ECO:0000256" key="10">
    <source>
        <dbReference type="ARBA" id="ARBA00022821"/>
    </source>
</evidence>
<keyword evidence="6" id="KW-0433">Leucine-rich repeat</keyword>
<evidence type="ECO:0000259" key="16">
    <source>
        <dbReference type="Pfam" id="PF12061"/>
    </source>
</evidence>
<keyword evidence="13" id="KW-0472">Membrane</keyword>
<feature type="domain" description="Disease resistance protein winged helix" evidence="17">
    <location>
        <begin position="933"/>
        <end position="1003"/>
    </location>
</feature>
<keyword evidence="8" id="KW-0677">Repeat</keyword>